<proteinExistence type="predicted"/>
<accession>A0A2I1N9L2</accession>
<reference evidence="2 3" key="1">
    <citation type="submission" date="2017-12" db="EMBL/GenBank/DDBJ databases">
        <title>Phylogenetic diversity of female urinary microbiome.</title>
        <authorList>
            <person name="Thomas-White K."/>
            <person name="Wolfe A.J."/>
        </authorList>
    </citation>
    <scope>NUCLEOTIDE SEQUENCE [LARGE SCALE GENOMIC DNA]</scope>
    <source>
        <strain evidence="2 3">UMB0112</strain>
    </source>
</reference>
<dbReference type="Proteomes" id="UP000234639">
    <property type="component" value="Unassembled WGS sequence"/>
</dbReference>
<keyword evidence="1" id="KW-0472">Membrane</keyword>
<dbReference type="RefSeq" id="WP_101637463.1">
    <property type="nucleotide sequence ID" value="NZ_CACRSK010000003.1"/>
</dbReference>
<name>A0A2I1N9L2_9BACT</name>
<sequence>MRKYLLPYAILETLFVMMFIYKYGFFALLLEVVLSIGVGFILISKFGMLDLLRDFRTISPKDISGNFGIALGGFFLLIPGILSDTIGFLIIISSIVMRFLSKDYIDLKTRNKKHSKTSYEDDIIDVEIIDERDK</sequence>
<dbReference type="GO" id="GO:0016020">
    <property type="term" value="C:membrane"/>
    <property type="evidence" value="ECO:0007669"/>
    <property type="project" value="InterPro"/>
</dbReference>
<evidence type="ECO:0000313" key="3">
    <source>
        <dbReference type="Proteomes" id="UP000234639"/>
    </source>
</evidence>
<dbReference type="Pfam" id="PF04186">
    <property type="entry name" value="FxsA"/>
    <property type="match status" value="1"/>
</dbReference>
<dbReference type="NCBIfam" id="NF008528">
    <property type="entry name" value="PRK11463.1-2"/>
    <property type="match status" value="1"/>
</dbReference>
<keyword evidence="1" id="KW-1133">Transmembrane helix</keyword>
<gene>
    <name evidence="2" type="ORF">CYJ41_06495</name>
</gene>
<evidence type="ECO:0000256" key="1">
    <source>
        <dbReference type="SAM" id="Phobius"/>
    </source>
</evidence>
<organism evidence="2 3">
    <name type="scientific">Campylobacter ureolyticus</name>
    <dbReference type="NCBI Taxonomy" id="827"/>
    <lineage>
        <taxon>Bacteria</taxon>
        <taxon>Pseudomonadati</taxon>
        <taxon>Campylobacterota</taxon>
        <taxon>Epsilonproteobacteria</taxon>
        <taxon>Campylobacterales</taxon>
        <taxon>Campylobacteraceae</taxon>
        <taxon>Campylobacter</taxon>
    </lineage>
</organism>
<feature type="transmembrane region" description="Helical" evidence="1">
    <location>
        <begin position="20"/>
        <end position="43"/>
    </location>
</feature>
<dbReference type="InterPro" id="IPR007313">
    <property type="entry name" value="FxsA"/>
</dbReference>
<dbReference type="EMBL" id="PKHU01000005">
    <property type="protein sequence ID" value="PKZ29073.1"/>
    <property type="molecule type" value="Genomic_DNA"/>
</dbReference>
<evidence type="ECO:0000313" key="2">
    <source>
        <dbReference type="EMBL" id="PKZ29073.1"/>
    </source>
</evidence>
<comment type="caution">
    <text evidence="2">The sequence shown here is derived from an EMBL/GenBank/DDBJ whole genome shotgun (WGS) entry which is preliminary data.</text>
</comment>
<dbReference type="AlphaFoldDB" id="A0A2I1N9L2"/>
<protein>
    <submittedName>
        <fullName evidence="2">Uncharacterized protein</fullName>
    </submittedName>
</protein>
<keyword evidence="1" id="KW-0812">Transmembrane</keyword>